<comment type="subcellular location">
    <subcellularLocation>
        <location evidence="1">Membrane</location>
    </subcellularLocation>
</comment>
<sequence>MRWWNLTKRGVKVGESIKKVINNEGFSGVVFVKDDNEILFESVSGYSERPEERLNNINTRFGMASGCKLFTAIAVCQLVENEILSFDTRLKDCLDIVFPHFDENIMIHHLLTHSSGIPDYFDEEEMDNFEDLWKQTPMYLLKDLSDFLPLFKNKKMMFEPGERFHYNNAAFIVLGLIVEQQTGLSFTDYIETNLFNQCGMNDSGYFSLDRLPKNTAYGYIDDEGGTWKTNIYSIPIKGGADGGAFISAPDMIKLWEALLDYRLLSKKYTELLMTSHIHVKEEVHYGYGIWINKRNNSIFKYHIMGYDPGVSFHSALYPESGIKLVIPSNKSSGPLKVMKAIEKYFEI</sequence>
<organism evidence="4 5">
    <name type="scientific">Cytobacillus depressus</name>
    <dbReference type="NCBI Taxonomy" id="1602942"/>
    <lineage>
        <taxon>Bacteria</taxon>
        <taxon>Bacillati</taxon>
        <taxon>Bacillota</taxon>
        <taxon>Bacilli</taxon>
        <taxon>Bacillales</taxon>
        <taxon>Bacillaceae</taxon>
        <taxon>Cytobacillus</taxon>
    </lineage>
</organism>
<dbReference type="SUPFAM" id="SSF56601">
    <property type="entry name" value="beta-lactamase/transpeptidase-like"/>
    <property type="match status" value="1"/>
</dbReference>
<feature type="domain" description="Beta-lactamase-related" evidence="3">
    <location>
        <begin position="28"/>
        <end position="333"/>
    </location>
</feature>
<dbReference type="Proteomes" id="UP000481030">
    <property type="component" value="Unassembled WGS sequence"/>
</dbReference>
<dbReference type="Pfam" id="PF00144">
    <property type="entry name" value="Beta-lactamase"/>
    <property type="match status" value="1"/>
</dbReference>
<comment type="caution">
    <text evidence="4">The sequence shown here is derived from an EMBL/GenBank/DDBJ whole genome shotgun (WGS) entry which is preliminary data.</text>
</comment>
<protein>
    <submittedName>
        <fullName evidence="4">Serine hydrolase</fullName>
    </submittedName>
</protein>
<evidence type="ECO:0000313" key="4">
    <source>
        <dbReference type="EMBL" id="KAB2336344.1"/>
    </source>
</evidence>
<keyword evidence="2" id="KW-0472">Membrane</keyword>
<evidence type="ECO:0000256" key="1">
    <source>
        <dbReference type="ARBA" id="ARBA00004370"/>
    </source>
</evidence>
<dbReference type="InterPro" id="IPR012338">
    <property type="entry name" value="Beta-lactam/transpept-like"/>
</dbReference>
<name>A0A6L3V5F2_9BACI</name>
<dbReference type="OrthoDB" id="9803467at2"/>
<evidence type="ECO:0000259" key="3">
    <source>
        <dbReference type="Pfam" id="PF00144"/>
    </source>
</evidence>
<evidence type="ECO:0000313" key="5">
    <source>
        <dbReference type="Proteomes" id="UP000481030"/>
    </source>
</evidence>
<dbReference type="PANTHER" id="PTHR46825">
    <property type="entry name" value="D-ALANYL-D-ALANINE-CARBOXYPEPTIDASE/ENDOPEPTIDASE AMPH"/>
    <property type="match status" value="1"/>
</dbReference>
<gene>
    <name evidence="4" type="ORF">F7731_12740</name>
</gene>
<dbReference type="EMBL" id="WBOS01000004">
    <property type="protein sequence ID" value="KAB2336344.1"/>
    <property type="molecule type" value="Genomic_DNA"/>
</dbReference>
<evidence type="ECO:0000256" key="2">
    <source>
        <dbReference type="ARBA" id="ARBA00023136"/>
    </source>
</evidence>
<proteinExistence type="predicted"/>
<dbReference type="PANTHER" id="PTHR46825:SF11">
    <property type="entry name" value="PENICILLIN-BINDING PROTEIN 4"/>
    <property type="match status" value="1"/>
</dbReference>
<reference evidence="4 5" key="1">
    <citation type="journal article" date="2016" name="Antonie Van Leeuwenhoek">
        <title>Bacillus depressus sp. nov., isolated from soil of a sunflower field.</title>
        <authorList>
            <person name="Wei X."/>
            <person name="Xin D."/>
            <person name="Xin Y."/>
            <person name="Zhang H."/>
            <person name="Wang T."/>
            <person name="Zhang J."/>
        </authorList>
    </citation>
    <scope>NUCLEOTIDE SEQUENCE [LARGE SCALE GENOMIC DNA]</scope>
    <source>
        <strain evidence="4 5">BZ1</strain>
    </source>
</reference>
<dbReference type="GO" id="GO:0016020">
    <property type="term" value="C:membrane"/>
    <property type="evidence" value="ECO:0007669"/>
    <property type="project" value="UniProtKB-SubCell"/>
</dbReference>
<keyword evidence="5" id="KW-1185">Reference proteome</keyword>
<dbReference type="InterPro" id="IPR050491">
    <property type="entry name" value="AmpC-like"/>
</dbReference>
<accession>A0A6L3V5F2</accession>
<dbReference type="InterPro" id="IPR001466">
    <property type="entry name" value="Beta-lactam-related"/>
</dbReference>
<dbReference type="Gene3D" id="3.40.710.10">
    <property type="entry name" value="DD-peptidase/beta-lactamase superfamily"/>
    <property type="match status" value="1"/>
</dbReference>
<keyword evidence="4" id="KW-0378">Hydrolase</keyword>
<dbReference type="GO" id="GO:0016787">
    <property type="term" value="F:hydrolase activity"/>
    <property type="evidence" value="ECO:0007669"/>
    <property type="project" value="UniProtKB-KW"/>
</dbReference>
<dbReference type="AlphaFoldDB" id="A0A6L3V5F2"/>